<keyword evidence="9 13" id="KW-0413">Isomerase</keyword>
<comment type="similarity">
    <text evidence="2">Belongs to the IPP isomerase type 1 family.</text>
</comment>
<dbReference type="Gene3D" id="3.90.79.10">
    <property type="entry name" value="Nucleoside Triphosphate Pyrophosphohydrolase"/>
    <property type="match status" value="1"/>
</dbReference>
<dbReference type="SUPFAM" id="SSF55811">
    <property type="entry name" value="Nudix"/>
    <property type="match status" value="1"/>
</dbReference>
<dbReference type="PANTHER" id="PTHR10885">
    <property type="entry name" value="ISOPENTENYL-DIPHOSPHATE DELTA-ISOMERASE"/>
    <property type="match status" value="1"/>
</dbReference>
<evidence type="ECO:0000256" key="5">
    <source>
        <dbReference type="ARBA" id="ARBA00022723"/>
    </source>
</evidence>
<feature type="active site" evidence="11">
    <location>
        <position position="114"/>
    </location>
</feature>
<keyword evidence="4" id="KW-0963">Cytoplasm</keyword>
<name>A0A2T7BDC2_9BACT</name>
<comment type="pathway">
    <text evidence="1">Isoprenoid biosynthesis; dimethylallyl diphosphate biosynthesis; dimethylallyl diphosphate from isopentenyl diphosphate: step 1/1.</text>
</comment>
<dbReference type="GO" id="GO:0050992">
    <property type="term" value="P:dimethylallyl diphosphate biosynthetic process"/>
    <property type="evidence" value="ECO:0007669"/>
    <property type="project" value="UniProtKB-UniPathway"/>
</dbReference>
<dbReference type="EC" id="5.3.3.2" evidence="3 10"/>
<dbReference type="AlphaFoldDB" id="A0A2T7BDC2"/>
<evidence type="ECO:0000256" key="7">
    <source>
        <dbReference type="ARBA" id="ARBA00023211"/>
    </source>
</evidence>
<evidence type="ECO:0000256" key="8">
    <source>
        <dbReference type="ARBA" id="ARBA00023229"/>
    </source>
</evidence>
<dbReference type="NCBIfam" id="NF002995">
    <property type="entry name" value="PRK03759.1"/>
    <property type="match status" value="1"/>
</dbReference>
<feature type="domain" description="Nudix hydrolase" evidence="12">
    <location>
        <begin position="30"/>
        <end position="162"/>
    </location>
</feature>
<keyword evidence="8" id="KW-0414">Isoprene biosynthesis</keyword>
<dbReference type="InterPro" id="IPR011876">
    <property type="entry name" value="IsopentenylPP_isomerase_typ1"/>
</dbReference>
<dbReference type="GO" id="GO:0004452">
    <property type="term" value="F:isopentenyl-diphosphate delta-isomerase activity"/>
    <property type="evidence" value="ECO:0007669"/>
    <property type="project" value="UniProtKB-UniRule"/>
</dbReference>
<evidence type="ECO:0000256" key="1">
    <source>
        <dbReference type="ARBA" id="ARBA00004826"/>
    </source>
</evidence>
<evidence type="ECO:0000313" key="14">
    <source>
        <dbReference type="Proteomes" id="UP000244450"/>
    </source>
</evidence>
<dbReference type="HAMAP" id="MF_00202">
    <property type="entry name" value="Idi"/>
    <property type="match status" value="1"/>
</dbReference>
<dbReference type="PROSITE" id="PS51462">
    <property type="entry name" value="NUDIX"/>
    <property type="match status" value="1"/>
</dbReference>
<dbReference type="InterPro" id="IPR000086">
    <property type="entry name" value="NUDIX_hydrolase_dom"/>
</dbReference>
<keyword evidence="7" id="KW-0464">Manganese</keyword>
<organism evidence="13 14">
    <name type="scientific">Chitinophaga parva</name>
    <dbReference type="NCBI Taxonomy" id="2169414"/>
    <lineage>
        <taxon>Bacteria</taxon>
        <taxon>Pseudomonadati</taxon>
        <taxon>Bacteroidota</taxon>
        <taxon>Chitinophagia</taxon>
        <taxon>Chitinophagales</taxon>
        <taxon>Chitinophagaceae</taxon>
        <taxon>Chitinophaga</taxon>
    </lineage>
</organism>
<gene>
    <name evidence="13" type="ORF">DCC81_22065</name>
</gene>
<proteinExistence type="inferred from homology"/>
<keyword evidence="5" id="KW-0479">Metal-binding</keyword>
<sequence>MTHLPHVILVDEQDQPTGTMEKMEAHRQGLLHRAFSVFILNEHEEMLLQQRAIHKYHSGGLWTNACCSHPMPGEHVEAAAHRRLGEELGIDCYLTPLFSFSYRTEFDNGLTEHEFDHVLLGHYSGPVKPNPEEVAGYRYLSFSEIDRLLESTPHVFTSWFHLAYPMLKQHLATQVPVNVP</sequence>
<dbReference type="PIRSF" id="PIRSF018427">
    <property type="entry name" value="Isopntndiph_ism"/>
    <property type="match status" value="1"/>
</dbReference>
<dbReference type="OrthoDB" id="9809458at2"/>
<dbReference type="RefSeq" id="WP_108688835.1">
    <property type="nucleotide sequence ID" value="NZ_QCYK01000003.1"/>
</dbReference>
<evidence type="ECO:0000256" key="10">
    <source>
        <dbReference type="NCBIfam" id="TIGR02150"/>
    </source>
</evidence>
<dbReference type="CDD" id="cd02885">
    <property type="entry name" value="NUDIX_IPP_Isomerase"/>
    <property type="match status" value="1"/>
</dbReference>
<dbReference type="GO" id="GO:0046872">
    <property type="term" value="F:metal ion binding"/>
    <property type="evidence" value="ECO:0007669"/>
    <property type="project" value="UniProtKB-KW"/>
</dbReference>
<dbReference type="EMBL" id="QCYK01000003">
    <property type="protein sequence ID" value="PUZ23091.1"/>
    <property type="molecule type" value="Genomic_DNA"/>
</dbReference>
<evidence type="ECO:0000256" key="6">
    <source>
        <dbReference type="ARBA" id="ARBA00022842"/>
    </source>
</evidence>
<dbReference type="PANTHER" id="PTHR10885:SF0">
    <property type="entry name" value="ISOPENTENYL-DIPHOSPHATE DELTA-ISOMERASE"/>
    <property type="match status" value="1"/>
</dbReference>
<keyword evidence="6" id="KW-0460">Magnesium</keyword>
<dbReference type="NCBIfam" id="TIGR02150">
    <property type="entry name" value="IPP_isom_1"/>
    <property type="match status" value="1"/>
</dbReference>
<dbReference type="Proteomes" id="UP000244450">
    <property type="component" value="Unassembled WGS sequence"/>
</dbReference>
<keyword evidence="14" id="KW-1185">Reference proteome</keyword>
<dbReference type="InterPro" id="IPR056375">
    <property type="entry name" value="Idi_bact"/>
</dbReference>
<accession>A0A2T7BDC2</accession>
<dbReference type="Pfam" id="PF00293">
    <property type="entry name" value="NUDIX"/>
    <property type="match status" value="1"/>
</dbReference>
<evidence type="ECO:0000256" key="4">
    <source>
        <dbReference type="ARBA" id="ARBA00022490"/>
    </source>
</evidence>
<dbReference type="InterPro" id="IPR015797">
    <property type="entry name" value="NUDIX_hydrolase-like_dom_sf"/>
</dbReference>
<evidence type="ECO:0000313" key="13">
    <source>
        <dbReference type="EMBL" id="PUZ23091.1"/>
    </source>
</evidence>
<feature type="active site" evidence="11">
    <location>
        <position position="67"/>
    </location>
</feature>
<evidence type="ECO:0000259" key="12">
    <source>
        <dbReference type="PROSITE" id="PS51462"/>
    </source>
</evidence>
<evidence type="ECO:0000256" key="11">
    <source>
        <dbReference type="PIRSR" id="PIRSR018427-1"/>
    </source>
</evidence>
<evidence type="ECO:0000256" key="2">
    <source>
        <dbReference type="ARBA" id="ARBA00007579"/>
    </source>
</evidence>
<reference evidence="13 14" key="1">
    <citation type="submission" date="2018-04" db="EMBL/GenBank/DDBJ databases">
        <title>Chitinophaga fuyangensis sp. nov., isolated from soil in a chemical factory.</title>
        <authorList>
            <person name="Chen K."/>
        </authorList>
    </citation>
    <scope>NUCLEOTIDE SEQUENCE [LARGE SCALE GENOMIC DNA]</scope>
    <source>
        <strain evidence="13 14">LY-1</strain>
    </source>
</reference>
<dbReference type="GO" id="GO:0005737">
    <property type="term" value="C:cytoplasm"/>
    <property type="evidence" value="ECO:0007669"/>
    <property type="project" value="TreeGrafter"/>
</dbReference>
<dbReference type="GO" id="GO:0009240">
    <property type="term" value="P:isopentenyl diphosphate biosynthetic process"/>
    <property type="evidence" value="ECO:0007669"/>
    <property type="project" value="TreeGrafter"/>
</dbReference>
<evidence type="ECO:0000256" key="3">
    <source>
        <dbReference type="ARBA" id="ARBA00012057"/>
    </source>
</evidence>
<evidence type="ECO:0000256" key="9">
    <source>
        <dbReference type="ARBA" id="ARBA00023235"/>
    </source>
</evidence>
<protein>
    <recommendedName>
        <fullName evidence="3 10">Isopentenyl-diphosphate delta-isomerase</fullName>
        <ecNumber evidence="3 10">5.3.3.2</ecNumber>
    </recommendedName>
</protein>
<dbReference type="UniPathway" id="UPA00059">
    <property type="reaction ID" value="UER00104"/>
</dbReference>
<comment type="caution">
    <text evidence="13">The sequence shown here is derived from an EMBL/GenBank/DDBJ whole genome shotgun (WGS) entry which is preliminary data.</text>
</comment>